<organism evidence="4 5">
    <name type="scientific">Haemophilus paracuniculus</name>
    <dbReference type="NCBI Taxonomy" id="734"/>
    <lineage>
        <taxon>Bacteria</taxon>
        <taxon>Pseudomonadati</taxon>
        <taxon>Pseudomonadota</taxon>
        <taxon>Gammaproteobacteria</taxon>
        <taxon>Pasteurellales</taxon>
        <taxon>Pasteurellaceae</taxon>
        <taxon>Haemophilus</taxon>
    </lineage>
</organism>
<dbReference type="RefSeq" id="WP_078235683.1">
    <property type="nucleotide sequence ID" value="NZ_MUYA01000001.1"/>
</dbReference>
<evidence type="ECO:0000256" key="2">
    <source>
        <dbReference type="SAM" id="Phobius"/>
    </source>
</evidence>
<dbReference type="Proteomes" id="UP000190867">
    <property type="component" value="Unassembled WGS sequence"/>
</dbReference>
<feature type="compositionally biased region" description="Basic and acidic residues" evidence="1">
    <location>
        <begin position="96"/>
        <end position="114"/>
    </location>
</feature>
<comment type="caution">
    <text evidence="4">The sequence shown here is derived from an EMBL/GenBank/DDBJ whole genome shotgun (WGS) entry which is preliminary data.</text>
</comment>
<feature type="transmembrane region" description="Helical" evidence="2">
    <location>
        <begin position="21"/>
        <end position="40"/>
    </location>
</feature>
<keyword evidence="2" id="KW-0472">Membrane</keyword>
<feature type="compositionally biased region" description="Basic and acidic residues" evidence="1">
    <location>
        <begin position="151"/>
        <end position="248"/>
    </location>
</feature>
<feature type="region of interest" description="Disordered" evidence="1">
    <location>
        <begin position="135"/>
        <end position="251"/>
    </location>
</feature>
<gene>
    <name evidence="4" type="ORF">B0187_00385</name>
</gene>
<dbReference type="PANTHER" id="PTHR38687">
    <property type="entry name" value="CELL DIVISION PROTEIN DEDD-RELATED"/>
    <property type="match status" value="1"/>
</dbReference>
<reference evidence="4 5" key="1">
    <citation type="submission" date="2017-02" db="EMBL/GenBank/DDBJ databases">
        <title>Draft genome sequence of Haemophilus paracuniculus CCUG 43573 type strain.</title>
        <authorList>
            <person name="Engstrom-Jakobsson H."/>
            <person name="Salva-Serra F."/>
            <person name="Thorell K."/>
            <person name="Gonzales-Siles L."/>
            <person name="Karlsson R."/>
            <person name="Boulund F."/>
            <person name="Engstrand L."/>
            <person name="Kristiansson E."/>
            <person name="Moore E."/>
        </authorList>
    </citation>
    <scope>NUCLEOTIDE SEQUENCE [LARGE SCALE GENOMIC DNA]</scope>
    <source>
        <strain evidence="4 5">CCUG 43573</strain>
    </source>
</reference>
<keyword evidence="2" id="KW-1133">Transmembrane helix</keyword>
<dbReference type="InterPro" id="IPR007730">
    <property type="entry name" value="SPOR-like_dom"/>
</dbReference>
<dbReference type="InterPro" id="IPR036680">
    <property type="entry name" value="SPOR-like_sf"/>
</dbReference>
<dbReference type="Gene3D" id="3.30.70.1070">
    <property type="entry name" value="Sporulation related repeat"/>
    <property type="match status" value="1"/>
</dbReference>
<evidence type="ECO:0000313" key="5">
    <source>
        <dbReference type="Proteomes" id="UP000190867"/>
    </source>
</evidence>
<keyword evidence="2" id="KW-0812">Transmembrane</keyword>
<keyword evidence="5" id="KW-1185">Reference proteome</keyword>
<dbReference type="InterPro" id="IPR052521">
    <property type="entry name" value="Cell_div_SPOR-domain"/>
</dbReference>
<feature type="domain" description="SPOR" evidence="3">
    <location>
        <begin position="264"/>
        <end position="337"/>
    </location>
</feature>
<dbReference type="AlphaFoldDB" id="A0A1T0AVR8"/>
<evidence type="ECO:0000313" key="4">
    <source>
        <dbReference type="EMBL" id="OOS00793.1"/>
    </source>
</evidence>
<dbReference type="PANTHER" id="PTHR38687:SF2">
    <property type="entry name" value="CELL DIVISION PROTEIN FTSN"/>
    <property type="match status" value="1"/>
</dbReference>
<dbReference type="PROSITE" id="PS51724">
    <property type="entry name" value="SPOR"/>
    <property type="match status" value="1"/>
</dbReference>
<sequence length="337" mass="37185">MTQQRDYAGESKKKGNVKISKILATIAGICIVFGLGLWLLKENTPAQPIPASAIQPPTPPKSSLPSRPDEVYSYIRDLETREVPLDKRVQAQLNAEQEKKLKEEEERRKQEEQLRLAAEQKAQEPQITIMETVQNQPATEQVKPQTPTAKVEAREATPEEIAAAKKAQEQKALERAKLAEEKRKQELKKQQELAKKAEQEKANAAKSAEQLKTEQAKAEQAKADQLKAEKEKADKTKAEQAKKVEQAKPQKVVAVAAKPNEQVSNQAGRFGLQCGAFKNKAQAENMQARLAMAGYNARIVSSADWNRVFIGPVGDRASASSAQSNARSVAECVIVSM</sequence>
<dbReference type="EMBL" id="MUYA01000001">
    <property type="protein sequence ID" value="OOS00793.1"/>
    <property type="molecule type" value="Genomic_DNA"/>
</dbReference>
<dbReference type="OrthoDB" id="8558195at2"/>
<name>A0A1T0AVR8_9PAST</name>
<protein>
    <recommendedName>
        <fullName evidence="3">SPOR domain-containing protein</fullName>
    </recommendedName>
</protein>
<dbReference type="Pfam" id="PF05036">
    <property type="entry name" value="SPOR"/>
    <property type="match status" value="1"/>
</dbReference>
<dbReference type="SUPFAM" id="SSF110997">
    <property type="entry name" value="Sporulation related repeat"/>
    <property type="match status" value="1"/>
</dbReference>
<feature type="region of interest" description="Disordered" evidence="1">
    <location>
        <begin position="96"/>
        <end position="123"/>
    </location>
</feature>
<proteinExistence type="predicted"/>
<evidence type="ECO:0000259" key="3">
    <source>
        <dbReference type="PROSITE" id="PS51724"/>
    </source>
</evidence>
<accession>A0A1T0AVR8</accession>
<feature type="compositionally biased region" description="Polar residues" evidence="1">
    <location>
        <begin position="135"/>
        <end position="148"/>
    </location>
</feature>
<evidence type="ECO:0000256" key="1">
    <source>
        <dbReference type="SAM" id="MobiDB-lite"/>
    </source>
</evidence>
<dbReference type="GO" id="GO:0042834">
    <property type="term" value="F:peptidoglycan binding"/>
    <property type="evidence" value="ECO:0007669"/>
    <property type="project" value="InterPro"/>
</dbReference>
<dbReference type="STRING" id="734.B0187_00385"/>